<dbReference type="PANTHER" id="PTHR37402">
    <property type="entry name" value="GRAM DOMAIN-CONTAINING PROTEIN 4"/>
    <property type="match status" value="1"/>
</dbReference>
<evidence type="ECO:0000313" key="4">
    <source>
        <dbReference type="Proteomes" id="UP000305948"/>
    </source>
</evidence>
<feature type="transmembrane region" description="Helical" evidence="2">
    <location>
        <begin position="423"/>
        <end position="442"/>
    </location>
</feature>
<dbReference type="GO" id="GO:0006915">
    <property type="term" value="P:apoptotic process"/>
    <property type="evidence" value="ECO:0007669"/>
    <property type="project" value="InterPro"/>
</dbReference>
<protein>
    <submittedName>
        <fullName evidence="3">Uncharacterized protein</fullName>
    </submittedName>
</protein>
<dbReference type="InterPro" id="IPR037847">
    <property type="entry name" value="GRAMDC4"/>
</dbReference>
<feature type="transmembrane region" description="Helical" evidence="2">
    <location>
        <begin position="247"/>
        <end position="271"/>
    </location>
</feature>
<evidence type="ECO:0000313" key="3">
    <source>
        <dbReference type="EMBL" id="TFK57092.1"/>
    </source>
</evidence>
<evidence type="ECO:0000256" key="2">
    <source>
        <dbReference type="SAM" id="Phobius"/>
    </source>
</evidence>
<name>A0A5C3NI83_9AGAM</name>
<evidence type="ECO:0000256" key="1">
    <source>
        <dbReference type="SAM" id="MobiDB-lite"/>
    </source>
</evidence>
<sequence length="658" mass="73336">MPRFVAPLSPNLRRPVAEASASSSSVSQLAGGSQASLRPPVHPSSRQSSSSFTGISDGLDATSSSTPGLDRTAATEDETEDLSEAQLRALYDSEEIDRFLNLFSAYVSEVRLPDGAAGAGVRAAVEPDASETGQEQTSELYELAEEGSDSEEWMSVRPGIPSDVPPLPPRPPAAAQDVSLPRQIALKYIIPHLPPGAPTRPIFTLGRLRLTTQRLYLALAPPYERLFIRIWRLATWQKREISLRYCALFWILWYQNLLLPAFFVRILYALLRRKVFPYPSLSELRQRREEVGRARAFGKEVETRLAAPATVAVNELWRFVKLASLARLSAAAKGSRRSDTAKEIEEIRIEQDTTVLEKDSEKKEVEDIKSTALFVMDQISDLHERIRNLFLWREPRFSWLFTLVLLCLCLVTTFVPAKYLAKAVYATGGIIFWHVIPILVALTDAERARLPPPLDALPTDADYAMDLISQRVARGLDVRPSNKRHGSSNPAVSTPSLAEQPGDVDNNAKWKKWGERVAHGKAWIEGGRQLLKGQEWSRTGSWPPPGPLIPNLAFAHSAPDLHVETHTFPAQHAKAPGLITLTTASFFFTSLLSSTAKVTIPLSSIRAVKKAGPTKGLHIRWYDEHTEAEQEDKFAWVGGRDELFARLVGWQGRRWIRI</sequence>
<dbReference type="STRING" id="5364.A0A5C3NI83"/>
<keyword evidence="2" id="KW-1133">Transmembrane helix</keyword>
<feature type="region of interest" description="Disordered" evidence="1">
    <location>
        <begin position="1"/>
        <end position="81"/>
    </location>
</feature>
<dbReference type="Proteomes" id="UP000305948">
    <property type="component" value="Unassembled WGS sequence"/>
</dbReference>
<dbReference type="EMBL" id="ML213503">
    <property type="protein sequence ID" value="TFK57092.1"/>
    <property type="molecule type" value="Genomic_DNA"/>
</dbReference>
<feature type="compositionally biased region" description="Polar residues" evidence="1">
    <location>
        <begin position="487"/>
        <end position="497"/>
    </location>
</feature>
<feature type="compositionally biased region" description="Low complexity" evidence="1">
    <location>
        <begin position="17"/>
        <end position="36"/>
    </location>
</feature>
<dbReference type="OrthoDB" id="1708389at2759"/>
<accession>A0A5C3NI83</accession>
<feature type="transmembrane region" description="Helical" evidence="2">
    <location>
        <begin position="397"/>
        <end position="417"/>
    </location>
</feature>
<proteinExistence type="predicted"/>
<keyword evidence="4" id="KW-1185">Reference proteome</keyword>
<feature type="region of interest" description="Disordered" evidence="1">
    <location>
        <begin position="478"/>
        <end position="503"/>
    </location>
</feature>
<keyword evidence="2" id="KW-0812">Transmembrane</keyword>
<gene>
    <name evidence="3" type="ORF">OE88DRAFT_1650667</name>
</gene>
<keyword evidence="2" id="KW-0472">Membrane</keyword>
<reference evidence="3 4" key="1">
    <citation type="journal article" date="2019" name="Nat. Ecol. Evol.">
        <title>Megaphylogeny resolves global patterns of mushroom evolution.</title>
        <authorList>
            <person name="Varga T."/>
            <person name="Krizsan K."/>
            <person name="Foldi C."/>
            <person name="Dima B."/>
            <person name="Sanchez-Garcia M."/>
            <person name="Sanchez-Ramirez S."/>
            <person name="Szollosi G.J."/>
            <person name="Szarkandi J.G."/>
            <person name="Papp V."/>
            <person name="Albert L."/>
            <person name="Andreopoulos W."/>
            <person name="Angelini C."/>
            <person name="Antonin V."/>
            <person name="Barry K.W."/>
            <person name="Bougher N.L."/>
            <person name="Buchanan P."/>
            <person name="Buyck B."/>
            <person name="Bense V."/>
            <person name="Catcheside P."/>
            <person name="Chovatia M."/>
            <person name="Cooper J."/>
            <person name="Damon W."/>
            <person name="Desjardin D."/>
            <person name="Finy P."/>
            <person name="Geml J."/>
            <person name="Haridas S."/>
            <person name="Hughes K."/>
            <person name="Justo A."/>
            <person name="Karasinski D."/>
            <person name="Kautmanova I."/>
            <person name="Kiss B."/>
            <person name="Kocsube S."/>
            <person name="Kotiranta H."/>
            <person name="LaButti K.M."/>
            <person name="Lechner B.E."/>
            <person name="Liimatainen K."/>
            <person name="Lipzen A."/>
            <person name="Lukacs Z."/>
            <person name="Mihaltcheva S."/>
            <person name="Morgado L.N."/>
            <person name="Niskanen T."/>
            <person name="Noordeloos M.E."/>
            <person name="Ohm R.A."/>
            <person name="Ortiz-Santana B."/>
            <person name="Ovrebo C."/>
            <person name="Racz N."/>
            <person name="Riley R."/>
            <person name="Savchenko A."/>
            <person name="Shiryaev A."/>
            <person name="Soop K."/>
            <person name="Spirin V."/>
            <person name="Szebenyi C."/>
            <person name="Tomsovsky M."/>
            <person name="Tulloss R.E."/>
            <person name="Uehling J."/>
            <person name="Grigoriev I.V."/>
            <person name="Vagvolgyi C."/>
            <person name="Papp T."/>
            <person name="Martin F.M."/>
            <person name="Miettinen O."/>
            <person name="Hibbett D.S."/>
            <person name="Nagy L.G."/>
        </authorList>
    </citation>
    <scope>NUCLEOTIDE SEQUENCE [LARGE SCALE GENOMIC DNA]</scope>
    <source>
        <strain evidence="3 4">OMC1185</strain>
    </source>
</reference>
<dbReference type="AlphaFoldDB" id="A0A5C3NI83"/>
<dbReference type="PANTHER" id="PTHR37402:SF1">
    <property type="entry name" value="GRAM DOMAIN-CONTAINING PROTEIN 4"/>
    <property type="match status" value="1"/>
</dbReference>
<organism evidence="3 4">
    <name type="scientific">Heliocybe sulcata</name>
    <dbReference type="NCBI Taxonomy" id="5364"/>
    <lineage>
        <taxon>Eukaryota</taxon>
        <taxon>Fungi</taxon>
        <taxon>Dikarya</taxon>
        <taxon>Basidiomycota</taxon>
        <taxon>Agaricomycotina</taxon>
        <taxon>Agaricomycetes</taxon>
        <taxon>Gloeophyllales</taxon>
        <taxon>Gloeophyllaceae</taxon>
        <taxon>Heliocybe</taxon>
    </lineage>
</organism>